<keyword evidence="2" id="KW-1185">Reference proteome</keyword>
<dbReference type="GO" id="GO:0016787">
    <property type="term" value="F:hydrolase activity"/>
    <property type="evidence" value="ECO:0007669"/>
    <property type="project" value="UniProtKB-KW"/>
</dbReference>
<dbReference type="Pfam" id="PF00300">
    <property type="entry name" value="His_Phos_1"/>
    <property type="match status" value="1"/>
</dbReference>
<dbReference type="PANTHER" id="PTHR48100:SF59">
    <property type="entry name" value="ADENOSYLCOBALAMIN_ALPHA-RIBAZOLE PHOSPHATASE"/>
    <property type="match status" value="1"/>
</dbReference>
<dbReference type="PANTHER" id="PTHR48100">
    <property type="entry name" value="BROAD-SPECIFICITY PHOSPHATASE YOR283W-RELATED"/>
    <property type="match status" value="1"/>
</dbReference>
<name>A0ABU6PR50_9BACL</name>
<dbReference type="InterPro" id="IPR013078">
    <property type="entry name" value="His_Pase_superF_clade-1"/>
</dbReference>
<keyword evidence="1" id="KW-0378">Hydrolase</keyword>
<reference evidence="1 2" key="1">
    <citation type="submission" date="2023-03" db="EMBL/GenBank/DDBJ databases">
        <title>Bacillus Genome Sequencing.</title>
        <authorList>
            <person name="Dunlap C."/>
        </authorList>
    </citation>
    <scope>NUCLEOTIDE SEQUENCE [LARGE SCALE GENOMIC DNA]</scope>
    <source>
        <strain evidence="1 2">NRS-52</strain>
    </source>
</reference>
<dbReference type="InterPro" id="IPR050275">
    <property type="entry name" value="PGM_Phosphatase"/>
</dbReference>
<organism evidence="1 2">
    <name type="scientific">Paenibacillus chibensis</name>
    <dbReference type="NCBI Taxonomy" id="59846"/>
    <lineage>
        <taxon>Bacteria</taxon>
        <taxon>Bacillati</taxon>
        <taxon>Bacillota</taxon>
        <taxon>Bacilli</taxon>
        <taxon>Bacillales</taxon>
        <taxon>Paenibacillaceae</taxon>
        <taxon>Paenibacillus</taxon>
    </lineage>
</organism>
<dbReference type="EC" id="3.1.3.-" evidence="1"/>
<sequence>MKTYIYMVRHGESPKTEGNERTRGLTEKGLADAVQVSNILKAEGVQTFVSSPYTRAVLTIEGAAQDVGKKVLMYEDLKERVFASEENITPDHELYSYLDRMFMEPELPLPGDESNAMCQKRSVAVLKEILNTYPGQKIAIGTHGIVMTLMMGYFDDRYGLDFLLKTSKPDIYRMEFEGERFIAAKRLMEEMAL</sequence>
<dbReference type="SUPFAM" id="SSF53254">
    <property type="entry name" value="Phosphoglycerate mutase-like"/>
    <property type="match status" value="1"/>
</dbReference>
<protein>
    <submittedName>
        <fullName evidence="1">Histidine phosphatase family protein</fullName>
        <ecNumber evidence="1">3.1.3.-</ecNumber>
    </submittedName>
</protein>
<dbReference type="InterPro" id="IPR029033">
    <property type="entry name" value="His_PPase_superfam"/>
</dbReference>
<comment type="caution">
    <text evidence="1">The sequence shown here is derived from an EMBL/GenBank/DDBJ whole genome shotgun (WGS) entry which is preliminary data.</text>
</comment>
<accession>A0ABU6PR50</accession>
<dbReference type="Proteomes" id="UP001343257">
    <property type="component" value="Unassembled WGS sequence"/>
</dbReference>
<proteinExistence type="predicted"/>
<dbReference type="EMBL" id="JARTLD010000023">
    <property type="protein sequence ID" value="MED5017361.1"/>
    <property type="molecule type" value="Genomic_DNA"/>
</dbReference>
<dbReference type="CDD" id="cd07067">
    <property type="entry name" value="HP_PGM_like"/>
    <property type="match status" value="1"/>
</dbReference>
<dbReference type="SMART" id="SM00855">
    <property type="entry name" value="PGAM"/>
    <property type="match status" value="1"/>
</dbReference>
<dbReference type="RefSeq" id="WP_328277000.1">
    <property type="nucleotide sequence ID" value="NZ_JARTLD010000023.1"/>
</dbReference>
<evidence type="ECO:0000313" key="2">
    <source>
        <dbReference type="Proteomes" id="UP001343257"/>
    </source>
</evidence>
<gene>
    <name evidence="1" type="ORF">P9847_08570</name>
</gene>
<evidence type="ECO:0000313" key="1">
    <source>
        <dbReference type="EMBL" id="MED5017361.1"/>
    </source>
</evidence>
<dbReference type="Gene3D" id="3.40.50.1240">
    <property type="entry name" value="Phosphoglycerate mutase-like"/>
    <property type="match status" value="1"/>
</dbReference>